<dbReference type="SUPFAM" id="SSF103486">
    <property type="entry name" value="V-type ATP synthase subunit C"/>
    <property type="match status" value="1"/>
</dbReference>
<sequence>MIGDVLSYLYVNAKIMAKEGKFISVSRWEDLWGCTSPGEITSLLEGTDYFPYLNEAAINDSKELEKAVLEEFSSLGREISKIIPKGSWPIKEYLLKKWDIINLRTVMRGIHGDLKKDEILDSFIEGGEVGFAFFKTLIDVESMDDFVALLAKTPYQSLTDGLSKYNETKNLFFLEALLDRIFWADLWEKVLNLKGIREFREFIGVCV</sequence>
<proteinExistence type="predicted"/>
<evidence type="ECO:0000313" key="3">
    <source>
        <dbReference type="EMBL" id="GAG04957.1"/>
    </source>
</evidence>
<comment type="caution">
    <text evidence="3">The sequence shown here is derived from an EMBL/GenBank/DDBJ whole genome shotgun (WGS) entry which is preliminary data.</text>
</comment>
<reference evidence="3" key="1">
    <citation type="journal article" date="2014" name="Front. Microbiol.">
        <title>High frequency of phylogenetically diverse reductive dehalogenase-homologous genes in deep subseafloor sedimentary metagenomes.</title>
        <authorList>
            <person name="Kawai M."/>
            <person name="Futagami T."/>
            <person name="Toyoda A."/>
            <person name="Takaki Y."/>
            <person name="Nishi S."/>
            <person name="Hori S."/>
            <person name="Arai W."/>
            <person name="Tsubouchi T."/>
            <person name="Morono Y."/>
            <person name="Uchiyama I."/>
            <person name="Ito T."/>
            <person name="Fujiyama A."/>
            <person name="Inagaki F."/>
            <person name="Takami H."/>
        </authorList>
    </citation>
    <scope>NUCLEOTIDE SEQUENCE</scope>
    <source>
        <strain evidence="3">Expedition CK06-06</strain>
    </source>
</reference>
<dbReference type="InterPro" id="IPR002843">
    <property type="entry name" value="ATPase_V0-cplx_csu/dsu"/>
</dbReference>
<dbReference type="InterPro" id="IPR036079">
    <property type="entry name" value="ATPase_csu/dsu_sf"/>
</dbReference>
<feature type="non-terminal residue" evidence="3">
    <location>
        <position position="207"/>
    </location>
</feature>
<evidence type="ECO:0000256" key="2">
    <source>
        <dbReference type="ARBA" id="ARBA00023065"/>
    </source>
</evidence>
<dbReference type="PANTHER" id="PTHR38682">
    <property type="entry name" value="V-TYPE ATP SYNTHASE SUBUNIT C"/>
    <property type="match status" value="1"/>
</dbReference>
<accession>X0V0N0</accession>
<dbReference type="Pfam" id="PF01992">
    <property type="entry name" value="vATP-synt_AC39"/>
    <property type="match status" value="1"/>
</dbReference>
<dbReference type="InterPro" id="IPR050873">
    <property type="entry name" value="V-ATPase_V0D/AC39_subunit"/>
</dbReference>
<keyword evidence="2" id="KW-0406">Ion transport</keyword>
<name>X0V0N0_9ZZZZ</name>
<organism evidence="3">
    <name type="scientific">marine sediment metagenome</name>
    <dbReference type="NCBI Taxonomy" id="412755"/>
    <lineage>
        <taxon>unclassified sequences</taxon>
        <taxon>metagenomes</taxon>
        <taxon>ecological metagenomes</taxon>
    </lineage>
</organism>
<protein>
    <submittedName>
        <fullName evidence="3">Uncharacterized protein</fullName>
    </submittedName>
</protein>
<dbReference type="GO" id="GO:0046961">
    <property type="term" value="F:proton-transporting ATPase activity, rotational mechanism"/>
    <property type="evidence" value="ECO:0007669"/>
    <property type="project" value="InterPro"/>
</dbReference>
<gene>
    <name evidence="3" type="ORF">S01H1_36495</name>
</gene>
<dbReference type="Gene3D" id="1.10.132.50">
    <property type="entry name" value="ATP synthase (C/AC39) subunit, domain 3"/>
    <property type="match status" value="1"/>
</dbReference>
<dbReference type="AlphaFoldDB" id="X0V0N0"/>
<dbReference type="PANTHER" id="PTHR38682:SF1">
    <property type="entry name" value="V-TYPE ATP SYNTHASE SUBUNIT C"/>
    <property type="match status" value="1"/>
</dbReference>
<keyword evidence="1" id="KW-0813">Transport</keyword>
<dbReference type="InterPro" id="IPR044911">
    <property type="entry name" value="V-type_ATPase_csu/dsu_dom_3"/>
</dbReference>
<evidence type="ECO:0000256" key="1">
    <source>
        <dbReference type="ARBA" id="ARBA00022448"/>
    </source>
</evidence>
<dbReference type="EMBL" id="BARS01022870">
    <property type="protein sequence ID" value="GAG04957.1"/>
    <property type="molecule type" value="Genomic_DNA"/>
</dbReference>